<dbReference type="AlphaFoldDB" id="A0A4R7V8X5"/>
<comment type="caution">
    <text evidence="2">The sequence shown here is derived from an EMBL/GenBank/DDBJ whole genome shotgun (WGS) entry which is preliminary data.</text>
</comment>
<dbReference type="InterPro" id="IPR000182">
    <property type="entry name" value="GNAT_dom"/>
</dbReference>
<dbReference type="Gene3D" id="3.30.1050.10">
    <property type="entry name" value="SCP2 sterol-binding domain"/>
    <property type="match status" value="1"/>
</dbReference>
<sequence length="390" mass="42365">MIVRPPRDADDEQIYEIARLAFGGPREPRPASLWSKQKGWHGLVAELDGRLVGVLKVREYAQFFGGAAVPMGGLASVAVAPAGRGRGVATALIDAVLPEMRDRGQAISALYPSVPALYRGRGWEQTGNYERVTLRPELFAMLPKPTERVVMRHATEADTAAIHECYLRFARTVDGTLDRSTAAFEPERMLELDIVEVATAEDGTVLGYLTGERPEGDTLVVHDLVADDRETALGLFANLGRWTGILTEVSLRINDPAWWQLLMTLPVVHDVRNHGWMLRVVDLPAAVGARGWPNAACLAPTSVDIEVVDEHAPWHAGRHRLTVDGGRVSCEPGGDGTVRLRARALGPWFAGSADTAMLRRGGLLDGDAAAARLLDQLTGAPRLPRMADSF</sequence>
<dbReference type="SUPFAM" id="SSF55718">
    <property type="entry name" value="SCP-like"/>
    <property type="match status" value="1"/>
</dbReference>
<accession>A0A4R7V8X5</accession>
<dbReference type="InterPro" id="IPR025559">
    <property type="entry name" value="Eis_dom"/>
</dbReference>
<dbReference type="Gene3D" id="3.40.630.30">
    <property type="match status" value="2"/>
</dbReference>
<evidence type="ECO:0000313" key="3">
    <source>
        <dbReference type="Proteomes" id="UP000294927"/>
    </source>
</evidence>
<dbReference type="OrthoDB" id="3498897at2"/>
<dbReference type="Pfam" id="PF13530">
    <property type="entry name" value="SCP2_2"/>
    <property type="match status" value="1"/>
</dbReference>
<dbReference type="InterPro" id="IPR051554">
    <property type="entry name" value="Acetyltransferase_Eis"/>
</dbReference>
<dbReference type="CDD" id="cd04301">
    <property type="entry name" value="NAT_SF"/>
    <property type="match status" value="1"/>
</dbReference>
<reference evidence="2 3" key="1">
    <citation type="submission" date="2019-03" db="EMBL/GenBank/DDBJ databases">
        <title>Genomic Encyclopedia of Archaeal and Bacterial Type Strains, Phase II (KMG-II): from individual species to whole genera.</title>
        <authorList>
            <person name="Goeker M."/>
        </authorList>
    </citation>
    <scope>NUCLEOTIDE SEQUENCE [LARGE SCALE GENOMIC DNA]</scope>
    <source>
        <strain evidence="2 3">DSM 45499</strain>
    </source>
</reference>
<keyword evidence="2" id="KW-0808">Transferase</keyword>
<dbReference type="Pfam" id="PF13527">
    <property type="entry name" value="Acetyltransf_9"/>
    <property type="match status" value="1"/>
</dbReference>
<dbReference type="GO" id="GO:0034069">
    <property type="term" value="F:aminoglycoside N-acetyltransferase activity"/>
    <property type="evidence" value="ECO:0007669"/>
    <property type="project" value="TreeGrafter"/>
</dbReference>
<evidence type="ECO:0000313" key="2">
    <source>
        <dbReference type="EMBL" id="TDV45366.1"/>
    </source>
</evidence>
<organism evidence="2 3">
    <name type="scientific">Actinophytocola oryzae</name>
    <dbReference type="NCBI Taxonomy" id="502181"/>
    <lineage>
        <taxon>Bacteria</taxon>
        <taxon>Bacillati</taxon>
        <taxon>Actinomycetota</taxon>
        <taxon>Actinomycetes</taxon>
        <taxon>Pseudonocardiales</taxon>
        <taxon>Pseudonocardiaceae</taxon>
    </lineage>
</organism>
<gene>
    <name evidence="2" type="ORF">CLV71_11231</name>
</gene>
<dbReference type="PANTHER" id="PTHR37817:SF1">
    <property type="entry name" value="N-ACETYLTRANSFERASE EIS"/>
    <property type="match status" value="1"/>
</dbReference>
<dbReference type="EMBL" id="SOCP01000012">
    <property type="protein sequence ID" value="TDV45366.1"/>
    <property type="molecule type" value="Genomic_DNA"/>
</dbReference>
<dbReference type="Proteomes" id="UP000294927">
    <property type="component" value="Unassembled WGS sequence"/>
</dbReference>
<dbReference type="PROSITE" id="PS51186">
    <property type="entry name" value="GNAT"/>
    <property type="match status" value="1"/>
</dbReference>
<keyword evidence="3" id="KW-1185">Reference proteome</keyword>
<name>A0A4R7V8X5_9PSEU</name>
<dbReference type="GO" id="GO:0030649">
    <property type="term" value="P:aminoglycoside antibiotic catabolic process"/>
    <property type="evidence" value="ECO:0007669"/>
    <property type="project" value="TreeGrafter"/>
</dbReference>
<evidence type="ECO:0000259" key="1">
    <source>
        <dbReference type="PROSITE" id="PS51186"/>
    </source>
</evidence>
<protein>
    <submittedName>
        <fullName evidence="2">Putative acetyltransferase</fullName>
    </submittedName>
</protein>
<dbReference type="InterPro" id="IPR036527">
    <property type="entry name" value="SCP2_sterol-bd_dom_sf"/>
</dbReference>
<dbReference type="InterPro" id="IPR016181">
    <property type="entry name" value="Acyl_CoA_acyltransferase"/>
</dbReference>
<feature type="domain" description="N-acetyltransferase" evidence="1">
    <location>
        <begin position="1"/>
        <end position="145"/>
    </location>
</feature>
<dbReference type="PANTHER" id="PTHR37817">
    <property type="entry name" value="N-ACETYLTRANSFERASE EIS"/>
    <property type="match status" value="1"/>
</dbReference>
<dbReference type="SUPFAM" id="SSF55729">
    <property type="entry name" value="Acyl-CoA N-acyltransferases (Nat)"/>
    <property type="match status" value="1"/>
</dbReference>
<dbReference type="RefSeq" id="WP_133906104.1">
    <property type="nucleotide sequence ID" value="NZ_SOCP01000012.1"/>
</dbReference>
<proteinExistence type="predicted"/>